<keyword evidence="11" id="KW-1185">Reference proteome</keyword>
<evidence type="ECO:0000259" key="9">
    <source>
        <dbReference type="Pfam" id="PF11984"/>
    </source>
</evidence>
<keyword evidence="4 8" id="KW-0812">Transmembrane</keyword>
<dbReference type="GO" id="GO:0008233">
    <property type="term" value="F:peptidase activity"/>
    <property type="evidence" value="ECO:0007669"/>
    <property type="project" value="UniProtKB-KW"/>
</dbReference>
<dbReference type="Proteomes" id="UP000825051">
    <property type="component" value="Chromosome"/>
</dbReference>
<dbReference type="EMBL" id="CP080507">
    <property type="protein sequence ID" value="QYM77688.1"/>
    <property type="molecule type" value="Genomic_DNA"/>
</dbReference>
<protein>
    <submittedName>
        <fullName evidence="10">Exosortase-associated EpsI family protein</fullName>
    </submittedName>
</protein>
<evidence type="ECO:0000256" key="3">
    <source>
        <dbReference type="ARBA" id="ARBA00022670"/>
    </source>
</evidence>
<keyword evidence="2" id="KW-1003">Cell membrane</keyword>
<dbReference type="InterPro" id="IPR019127">
    <property type="entry name" value="Exosortase"/>
</dbReference>
<dbReference type="KEGG" id="ole:K0B96_10160"/>
<feature type="transmembrane region" description="Helical" evidence="8">
    <location>
        <begin position="20"/>
        <end position="42"/>
    </location>
</feature>
<keyword evidence="5" id="KW-0378">Hydrolase</keyword>
<feature type="transmembrane region" description="Helical" evidence="8">
    <location>
        <begin position="48"/>
        <end position="67"/>
    </location>
</feature>
<evidence type="ECO:0000256" key="7">
    <source>
        <dbReference type="ARBA" id="ARBA00023136"/>
    </source>
</evidence>
<evidence type="ECO:0000256" key="6">
    <source>
        <dbReference type="ARBA" id="ARBA00022989"/>
    </source>
</evidence>
<feature type="transmembrane region" description="Helical" evidence="8">
    <location>
        <begin position="237"/>
        <end position="256"/>
    </location>
</feature>
<gene>
    <name evidence="10" type="ORF">K0B96_10160</name>
</gene>
<feature type="transmembrane region" description="Helical" evidence="8">
    <location>
        <begin position="110"/>
        <end position="132"/>
    </location>
</feature>
<feature type="transmembrane region" description="Helical" evidence="8">
    <location>
        <begin position="319"/>
        <end position="338"/>
    </location>
</feature>
<dbReference type="GO" id="GO:0005886">
    <property type="term" value="C:plasma membrane"/>
    <property type="evidence" value="ECO:0007669"/>
    <property type="project" value="UniProtKB-SubCell"/>
</dbReference>
<accession>A0A8F9TTV9</accession>
<dbReference type="Pfam" id="PF11984">
    <property type="entry name" value="DUF3485"/>
    <property type="match status" value="1"/>
</dbReference>
<organism evidence="10 11">
    <name type="scientific">Horticoccus luteus</name>
    <dbReference type="NCBI Taxonomy" id="2862869"/>
    <lineage>
        <taxon>Bacteria</taxon>
        <taxon>Pseudomonadati</taxon>
        <taxon>Verrucomicrobiota</taxon>
        <taxon>Opitutia</taxon>
        <taxon>Opitutales</taxon>
        <taxon>Opitutaceae</taxon>
        <taxon>Horticoccus</taxon>
    </lineage>
</organism>
<keyword evidence="7 8" id="KW-0472">Membrane</keyword>
<evidence type="ECO:0000256" key="4">
    <source>
        <dbReference type="ARBA" id="ARBA00022692"/>
    </source>
</evidence>
<comment type="subcellular location">
    <subcellularLocation>
        <location evidence="1">Cell membrane</location>
        <topology evidence="1">Multi-pass membrane protein</topology>
    </subcellularLocation>
</comment>
<name>A0A8F9TTV9_9BACT</name>
<feature type="transmembrane region" description="Helical" evidence="8">
    <location>
        <begin position="276"/>
        <end position="298"/>
    </location>
</feature>
<evidence type="ECO:0000256" key="1">
    <source>
        <dbReference type="ARBA" id="ARBA00004651"/>
    </source>
</evidence>
<evidence type="ECO:0000313" key="11">
    <source>
        <dbReference type="Proteomes" id="UP000825051"/>
    </source>
</evidence>
<evidence type="ECO:0000313" key="10">
    <source>
        <dbReference type="EMBL" id="QYM77688.1"/>
    </source>
</evidence>
<dbReference type="InterPro" id="IPR014263">
    <property type="entry name" value="Methanolan_biosynth_EpsI"/>
</dbReference>
<evidence type="ECO:0000256" key="2">
    <source>
        <dbReference type="ARBA" id="ARBA00022475"/>
    </source>
</evidence>
<keyword evidence="3" id="KW-0645">Protease</keyword>
<dbReference type="RefSeq" id="WP_220160793.1">
    <property type="nucleotide sequence ID" value="NZ_CP080507.1"/>
</dbReference>
<keyword evidence="6 8" id="KW-1133">Transmembrane helix</keyword>
<reference evidence="10" key="1">
    <citation type="submission" date="2021-08" db="EMBL/GenBank/DDBJ databases">
        <title>Genome of a novel bacterium of the phylum Verrucomicrobia, Oleiharenicola sp. KSB-15.</title>
        <authorList>
            <person name="Chung J.-H."/>
            <person name="Ahn J.-H."/>
            <person name="Yoon Y."/>
            <person name="Kim D.-Y."/>
            <person name="An S.-H."/>
            <person name="Park I."/>
            <person name="Yeon J."/>
        </authorList>
    </citation>
    <scope>NUCLEOTIDE SEQUENCE</scope>
    <source>
        <strain evidence="10">KSB-15</strain>
    </source>
</reference>
<feature type="transmembrane region" description="Helical" evidence="8">
    <location>
        <begin position="139"/>
        <end position="158"/>
    </location>
</feature>
<feature type="domain" description="Methanolan biosynthesis EpsI" evidence="9">
    <location>
        <begin position="329"/>
        <end position="476"/>
    </location>
</feature>
<evidence type="ECO:0000256" key="5">
    <source>
        <dbReference type="ARBA" id="ARBA00022801"/>
    </source>
</evidence>
<sequence length="535" mass="58138">MSHTISTSALPPAPRVGVLVWANSIVLAVLTVAFCVYVFPQWWNNPDLSHGLAMPVVVVLLGADVIGRRPGWHPRVNGLLWLACGALALLGFAALGVAGIYAASMEWTHPFVYFTLAIALVSLSAAVALVLASRPIGAVTFNWAAVTILALWLLSVPLPPGSLARLTINLQLWITDHVLGALHLLGIPANQHGNVIVLAQATVGVEEACSGVRSLVSCVFAGLFFSATLVRRPWPRVLLIALAAPLALTMNFLRSLTLTLLANAGVDISGFWHDATGYSVLGITALILGGLALLLGRVSAPPTTPTPPPAVPRSRPRGLLWSLLGVQCAVVALILFFLSGARPPDHNNLPRPDLAALLPATPRGWLVKTETDLQRYSPILRTDAMEQRTYVRPDGDKTIQLTVYLAYWAPGQVPVSLVASHTPDLCWPGAGWEALDRARVTLHLRDQPLPPAEFRRFRNGDFPQNVWFWHLYDGQPINYDPPTDPQSLLKLALHYRFRHGGSQFFVRFSSNQPWAVLAREPLVQEIIHGLQPLGL</sequence>
<feature type="transmembrane region" description="Helical" evidence="8">
    <location>
        <begin position="212"/>
        <end position="230"/>
    </location>
</feature>
<dbReference type="InterPro" id="IPR026392">
    <property type="entry name" value="Exo/Archaeosortase_dom"/>
</dbReference>
<dbReference type="NCBIfam" id="TIGR04178">
    <property type="entry name" value="exo_archaeo"/>
    <property type="match status" value="1"/>
</dbReference>
<proteinExistence type="predicted"/>
<dbReference type="Pfam" id="PF09721">
    <property type="entry name" value="Exosortase_EpsH"/>
    <property type="match status" value="1"/>
</dbReference>
<feature type="transmembrane region" description="Helical" evidence="8">
    <location>
        <begin position="79"/>
        <end position="104"/>
    </location>
</feature>
<dbReference type="GO" id="GO:0006508">
    <property type="term" value="P:proteolysis"/>
    <property type="evidence" value="ECO:0007669"/>
    <property type="project" value="UniProtKB-KW"/>
</dbReference>
<evidence type="ECO:0000256" key="8">
    <source>
        <dbReference type="SAM" id="Phobius"/>
    </source>
</evidence>
<dbReference type="AlphaFoldDB" id="A0A8F9TTV9"/>